<organism evidence="1 2">
    <name type="scientific">Bacillus chungangensis</name>
    <dbReference type="NCBI Taxonomy" id="587633"/>
    <lineage>
        <taxon>Bacteria</taxon>
        <taxon>Bacillati</taxon>
        <taxon>Bacillota</taxon>
        <taxon>Bacilli</taxon>
        <taxon>Bacillales</taxon>
        <taxon>Bacillaceae</taxon>
        <taxon>Bacillus</taxon>
    </lineage>
</organism>
<dbReference type="EMBL" id="JAUSTT010000011">
    <property type="protein sequence ID" value="MDQ0176248.1"/>
    <property type="molecule type" value="Genomic_DNA"/>
</dbReference>
<accession>A0ABT9WSH2</accession>
<dbReference type="InterPro" id="IPR007801">
    <property type="entry name" value="MbnB/TglH/ChrH"/>
</dbReference>
<dbReference type="Gene3D" id="3.20.20.150">
    <property type="entry name" value="Divalent-metal-dependent TIM barrel enzymes"/>
    <property type="match status" value="1"/>
</dbReference>
<dbReference type="Pfam" id="PF05114">
    <property type="entry name" value="MbnB_TglH_ChrH"/>
    <property type="match status" value="1"/>
</dbReference>
<keyword evidence="2" id="KW-1185">Reference proteome</keyword>
<dbReference type="PANTHER" id="PTHR42194:SF1">
    <property type="entry name" value="UPF0276 PROTEIN HI_1600"/>
    <property type="match status" value="1"/>
</dbReference>
<sequence length="281" mass="31935">MSQQICGIGIGYQPDLHEDTMANLSKYDFIEVAPENFIGMNSLKDNLKANEIRGQLPISLHGINLSLASSRNFEKKNELLRGVKEIANWFDSPFYSEHLSYTTEKEIDLDLYMPPIFNEASVENVIKNIKHVKNELGLDFHIENVASLVNYTLEADMTEGEYVSKVCEASDSGIILNLDSIAISSHTYKIDSVELLNSYPLHRVISITVVPESCMNPMLRKFYGTNIDQLMWSMLEYVFKNSPANSVLIQRRFPRNTTDSLKNELAIAKEIFKSTKEIIVK</sequence>
<proteinExistence type="predicted"/>
<evidence type="ECO:0000313" key="1">
    <source>
        <dbReference type="EMBL" id="MDQ0176248.1"/>
    </source>
</evidence>
<gene>
    <name evidence="1" type="ORF">J2S08_002085</name>
</gene>
<dbReference type="Proteomes" id="UP001223586">
    <property type="component" value="Unassembled WGS sequence"/>
</dbReference>
<dbReference type="PANTHER" id="PTHR42194">
    <property type="entry name" value="UPF0276 PROTEIN HI_1600"/>
    <property type="match status" value="1"/>
</dbReference>
<comment type="caution">
    <text evidence="1">The sequence shown here is derived from an EMBL/GenBank/DDBJ whole genome shotgun (WGS) entry which is preliminary data.</text>
</comment>
<dbReference type="RefSeq" id="WP_307229260.1">
    <property type="nucleotide sequence ID" value="NZ_JAUSTT010000011.1"/>
</dbReference>
<reference evidence="1 2" key="1">
    <citation type="submission" date="2023-07" db="EMBL/GenBank/DDBJ databases">
        <title>Genomic Encyclopedia of Type Strains, Phase IV (KMG-IV): sequencing the most valuable type-strain genomes for metagenomic binning, comparative biology and taxonomic classification.</title>
        <authorList>
            <person name="Goeker M."/>
        </authorList>
    </citation>
    <scope>NUCLEOTIDE SEQUENCE [LARGE SCALE GENOMIC DNA]</scope>
    <source>
        <strain evidence="1 2">DSM 23837</strain>
    </source>
</reference>
<evidence type="ECO:0000313" key="2">
    <source>
        <dbReference type="Proteomes" id="UP001223586"/>
    </source>
</evidence>
<dbReference type="NCBIfam" id="NF003818">
    <property type="entry name" value="PRK05409.1"/>
    <property type="match status" value="1"/>
</dbReference>
<name>A0ABT9WSH2_9BACI</name>
<protein>
    <submittedName>
        <fullName evidence="1">Uncharacterized protein (UPF0276 family)</fullName>
    </submittedName>
</protein>